<accession>A0AAV7HYJ6</accession>
<protein>
    <submittedName>
        <fullName evidence="1">Uncharacterized protein</fullName>
    </submittedName>
</protein>
<proteinExistence type="predicted"/>
<name>A0AAV7HYJ6_COTGL</name>
<sequence length="111" mass="12621">MKLVPAIYLGSTAIDRRFSSPMLPWITKEIKRRSNHERVNLHVASGYISAYTNDKEQPLFRHSLTGTSKPQPLSANSQDSKGSNFLYLIKGDDGLYYYHLFKVENAETISV</sequence>
<evidence type="ECO:0000313" key="1">
    <source>
        <dbReference type="EMBL" id="KAH0535432.1"/>
    </source>
</evidence>
<dbReference type="SUPFAM" id="SSF50729">
    <property type="entry name" value="PH domain-like"/>
    <property type="match status" value="1"/>
</dbReference>
<organism evidence="1 2">
    <name type="scientific">Cotesia glomerata</name>
    <name type="common">Lepidopteran parasitic wasp</name>
    <name type="synonym">Apanteles glomeratus</name>
    <dbReference type="NCBI Taxonomy" id="32391"/>
    <lineage>
        <taxon>Eukaryota</taxon>
        <taxon>Metazoa</taxon>
        <taxon>Ecdysozoa</taxon>
        <taxon>Arthropoda</taxon>
        <taxon>Hexapoda</taxon>
        <taxon>Insecta</taxon>
        <taxon>Pterygota</taxon>
        <taxon>Neoptera</taxon>
        <taxon>Endopterygota</taxon>
        <taxon>Hymenoptera</taxon>
        <taxon>Apocrita</taxon>
        <taxon>Ichneumonoidea</taxon>
        <taxon>Braconidae</taxon>
        <taxon>Microgastrinae</taxon>
        <taxon>Cotesia</taxon>
    </lineage>
</organism>
<comment type="caution">
    <text evidence="1">The sequence shown here is derived from an EMBL/GenBank/DDBJ whole genome shotgun (WGS) entry which is preliminary data.</text>
</comment>
<reference evidence="1 2" key="1">
    <citation type="journal article" date="2021" name="J. Hered.">
        <title>A chromosome-level genome assembly of the parasitoid wasp, Cotesia glomerata (Hymenoptera: Braconidae).</title>
        <authorList>
            <person name="Pinto B.J."/>
            <person name="Weis J.J."/>
            <person name="Gamble T."/>
            <person name="Ode P.J."/>
            <person name="Paul R."/>
            <person name="Zaspel J.M."/>
        </authorList>
    </citation>
    <scope>NUCLEOTIDE SEQUENCE [LARGE SCALE GENOMIC DNA]</scope>
    <source>
        <strain evidence="1">CgM1</strain>
    </source>
</reference>
<dbReference type="Proteomes" id="UP000826195">
    <property type="component" value="Unassembled WGS sequence"/>
</dbReference>
<evidence type="ECO:0000313" key="2">
    <source>
        <dbReference type="Proteomes" id="UP000826195"/>
    </source>
</evidence>
<dbReference type="AlphaFoldDB" id="A0AAV7HYJ6"/>
<gene>
    <name evidence="1" type="ORF">KQX54_016384</name>
</gene>
<dbReference type="EMBL" id="JAHXZJ010002982">
    <property type="protein sequence ID" value="KAH0535432.1"/>
    <property type="molecule type" value="Genomic_DNA"/>
</dbReference>
<keyword evidence="2" id="KW-1185">Reference proteome</keyword>